<accession>A0A151IMZ4</accession>
<organism evidence="1 2">
    <name type="scientific">Cyphomyrmex costatus</name>
    <dbReference type="NCBI Taxonomy" id="456900"/>
    <lineage>
        <taxon>Eukaryota</taxon>
        <taxon>Metazoa</taxon>
        <taxon>Ecdysozoa</taxon>
        <taxon>Arthropoda</taxon>
        <taxon>Hexapoda</taxon>
        <taxon>Insecta</taxon>
        <taxon>Pterygota</taxon>
        <taxon>Neoptera</taxon>
        <taxon>Endopterygota</taxon>
        <taxon>Hymenoptera</taxon>
        <taxon>Apocrita</taxon>
        <taxon>Aculeata</taxon>
        <taxon>Formicoidea</taxon>
        <taxon>Formicidae</taxon>
        <taxon>Myrmicinae</taxon>
        <taxon>Cyphomyrmex</taxon>
    </lineage>
</organism>
<evidence type="ECO:0000313" key="1">
    <source>
        <dbReference type="EMBL" id="KYN06416.1"/>
    </source>
</evidence>
<proteinExistence type="predicted"/>
<evidence type="ECO:0000313" key="2">
    <source>
        <dbReference type="Proteomes" id="UP000078542"/>
    </source>
</evidence>
<reference evidence="1 2" key="1">
    <citation type="submission" date="2016-03" db="EMBL/GenBank/DDBJ databases">
        <title>Cyphomyrmex costatus WGS genome.</title>
        <authorList>
            <person name="Nygaard S."/>
            <person name="Hu H."/>
            <person name="Boomsma J."/>
            <person name="Zhang G."/>
        </authorList>
    </citation>
    <scope>NUCLEOTIDE SEQUENCE [LARGE SCALE GENOMIC DNA]</scope>
    <source>
        <strain evidence="1">MS0001</strain>
        <tissue evidence="1">Whole body</tissue>
    </source>
</reference>
<sequence>MSALYYSHREHREIRCTECYGALTDSGKESYAGVLLHYIQLGRPDQFEICGTCSAALAVARALTTCRGCPRTLEGFLIYLDAEEDRPWEDSDPTILFINRVLF</sequence>
<dbReference type="Proteomes" id="UP000078542">
    <property type="component" value="Unassembled WGS sequence"/>
</dbReference>
<dbReference type="AlphaFoldDB" id="A0A151IMZ4"/>
<gene>
    <name evidence="1" type="ORF">ALC62_02641</name>
</gene>
<keyword evidence="2" id="KW-1185">Reference proteome</keyword>
<dbReference type="EMBL" id="KQ977006">
    <property type="protein sequence ID" value="KYN06416.1"/>
    <property type="molecule type" value="Genomic_DNA"/>
</dbReference>
<name>A0A151IMZ4_9HYME</name>
<protein>
    <submittedName>
        <fullName evidence="1">Uncharacterized protein</fullName>
    </submittedName>
</protein>